<feature type="domain" description="HTH myb-type" evidence="4">
    <location>
        <begin position="70"/>
        <end position="121"/>
    </location>
</feature>
<gene>
    <name evidence="5" type="ORF">RF11_09709</name>
</gene>
<dbReference type="Proteomes" id="UP000031668">
    <property type="component" value="Unassembled WGS sequence"/>
</dbReference>
<comment type="caution">
    <text evidence="5">The sequence shown here is derived from an EMBL/GenBank/DDBJ whole genome shotgun (WGS) entry which is preliminary data.</text>
</comment>
<keyword evidence="2" id="KW-0238">DNA-binding</keyword>
<feature type="domain" description="HTH myb-type" evidence="4">
    <location>
        <begin position="26"/>
        <end position="69"/>
    </location>
</feature>
<dbReference type="OMA" id="MDEFANQ"/>
<dbReference type="PANTHER" id="PTHR45614:SF25">
    <property type="entry name" value="MYB PROTEIN"/>
    <property type="match status" value="1"/>
</dbReference>
<dbReference type="GO" id="GO:0000978">
    <property type="term" value="F:RNA polymerase II cis-regulatory region sequence-specific DNA binding"/>
    <property type="evidence" value="ECO:0007669"/>
    <property type="project" value="TreeGrafter"/>
</dbReference>
<proteinExistence type="predicted"/>
<name>A0A0C2MT16_THEKT</name>
<dbReference type="PANTHER" id="PTHR45614">
    <property type="entry name" value="MYB PROTEIN-RELATED"/>
    <property type="match status" value="1"/>
</dbReference>
<evidence type="ECO:0000259" key="4">
    <source>
        <dbReference type="PROSITE" id="PS51294"/>
    </source>
</evidence>
<dbReference type="CDD" id="cd00167">
    <property type="entry name" value="SANT"/>
    <property type="match status" value="3"/>
</dbReference>
<protein>
    <submittedName>
        <fullName evidence="5">Transcriptional activator Myb</fullName>
    </submittedName>
</protein>
<dbReference type="PROSITE" id="PS50090">
    <property type="entry name" value="MYB_LIKE"/>
    <property type="match status" value="3"/>
</dbReference>
<evidence type="ECO:0000313" key="5">
    <source>
        <dbReference type="EMBL" id="KII70446.1"/>
    </source>
</evidence>
<dbReference type="OrthoDB" id="2143914at2759"/>
<dbReference type="InterPro" id="IPR009057">
    <property type="entry name" value="Homeodomain-like_sf"/>
</dbReference>
<dbReference type="Pfam" id="PF00249">
    <property type="entry name" value="Myb_DNA-binding"/>
    <property type="match status" value="3"/>
</dbReference>
<dbReference type="GO" id="GO:0005634">
    <property type="term" value="C:nucleus"/>
    <property type="evidence" value="ECO:0007669"/>
    <property type="project" value="TreeGrafter"/>
</dbReference>
<dbReference type="Gene3D" id="1.10.10.60">
    <property type="entry name" value="Homeodomain-like"/>
    <property type="match status" value="3"/>
</dbReference>
<dbReference type="EMBL" id="JWZT01002080">
    <property type="protein sequence ID" value="KII70446.1"/>
    <property type="molecule type" value="Genomic_DNA"/>
</dbReference>
<dbReference type="GO" id="GO:0000981">
    <property type="term" value="F:DNA-binding transcription factor activity, RNA polymerase II-specific"/>
    <property type="evidence" value="ECO:0007669"/>
    <property type="project" value="TreeGrafter"/>
</dbReference>
<keyword evidence="1" id="KW-0677">Repeat</keyword>
<evidence type="ECO:0000313" key="6">
    <source>
        <dbReference type="Proteomes" id="UP000031668"/>
    </source>
</evidence>
<feature type="domain" description="Myb-like" evidence="3">
    <location>
        <begin position="122"/>
        <end position="172"/>
    </location>
</feature>
<dbReference type="SMART" id="SM00717">
    <property type="entry name" value="SANT"/>
    <property type="match status" value="3"/>
</dbReference>
<keyword evidence="6" id="KW-1185">Reference proteome</keyword>
<dbReference type="InterPro" id="IPR001005">
    <property type="entry name" value="SANT/Myb"/>
</dbReference>
<evidence type="ECO:0000256" key="1">
    <source>
        <dbReference type="ARBA" id="ARBA00022737"/>
    </source>
</evidence>
<dbReference type="PROSITE" id="PS51294">
    <property type="entry name" value="HTH_MYB"/>
    <property type="match status" value="3"/>
</dbReference>
<evidence type="ECO:0000256" key="2">
    <source>
        <dbReference type="ARBA" id="ARBA00023125"/>
    </source>
</evidence>
<accession>A0A0C2MT16</accession>
<dbReference type="InterPro" id="IPR017930">
    <property type="entry name" value="Myb_dom"/>
</dbReference>
<feature type="domain" description="Myb-like" evidence="3">
    <location>
        <begin position="70"/>
        <end position="121"/>
    </location>
</feature>
<feature type="domain" description="HTH myb-type" evidence="4">
    <location>
        <begin position="122"/>
        <end position="176"/>
    </location>
</feature>
<dbReference type="AlphaFoldDB" id="A0A0C2MT16"/>
<feature type="domain" description="Myb-like" evidence="3">
    <location>
        <begin position="27"/>
        <end position="69"/>
    </location>
</feature>
<dbReference type="InterPro" id="IPR050560">
    <property type="entry name" value="MYB_TF"/>
</dbReference>
<reference evidence="5 6" key="1">
    <citation type="journal article" date="2014" name="Genome Biol. Evol.">
        <title>The genome of the myxosporean Thelohanellus kitauei shows adaptations to nutrient acquisition within its fish host.</title>
        <authorList>
            <person name="Yang Y."/>
            <person name="Xiong J."/>
            <person name="Zhou Z."/>
            <person name="Huo F."/>
            <person name="Miao W."/>
            <person name="Ran C."/>
            <person name="Liu Y."/>
            <person name="Zhang J."/>
            <person name="Feng J."/>
            <person name="Wang M."/>
            <person name="Wang M."/>
            <person name="Wang L."/>
            <person name="Yao B."/>
        </authorList>
    </citation>
    <scope>NUCLEOTIDE SEQUENCE [LARGE SCALE GENOMIC DNA]</scope>
    <source>
        <strain evidence="5">Wuqing</strain>
    </source>
</reference>
<dbReference type="SUPFAM" id="SSF46689">
    <property type="entry name" value="Homeodomain-like"/>
    <property type="match status" value="2"/>
</dbReference>
<evidence type="ECO:0000259" key="3">
    <source>
        <dbReference type="PROSITE" id="PS50090"/>
    </source>
</evidence>
<sequence length="250" mass="29019">MDEFANQSLTGTFRSPRKDGRYRCPTWSGKEDEELRKLVIQYHSNWDEISKRMNNRSVKQCMNRWSKFLDPCLVKGFWQKDEDVQITNLVSINGPKSWNVIAKSLPGRTGKQCRERWHNHLDPSVNKGPWTPHEESLIVQLQSQIGNKWADIAKKLPGRTDNAIKNHWNSTLKKRLGNFQPKPKKIKSRIENRELHSSNMSNVPDVSISNNSNHSDAMSVYNSFNTVDPANYSIEESQNPQQYFCMLQTN</sequence>
<dbReference type="FunFam" id="1.10.10.60:FF:000010">
    <property type="entry name" value="Transcriptional activator Myb isoform A"/>
    <property type="match status" value="1"/>
</dbReference>
<organism evidence="5 6">
    <name type="scientific">Thelohanellus kitauei</name>
    <name type="common">Myxosporean</name>
    <dbReference type="NCBI Taxonomy" id="669202"/>
    <lineage>
        <taxon>Eukaryota</taxon>
        <taxon>Metazoa</taxon>
        <taxon>Cnidaria</taxon>
        <taxon>Myxozoa</taxon>
        <taxon>Myxosporea</taxon>
        <taxon>Bivalvulida</taxon>
        <taxon>Platysporina</taxon>
        <taxon>Myxobolidae</taxon>
        <taxon>Thelohanellus</taxon>
    </lineage>
</organism>